<dbReference type="InterPro" id="IPR000725">
    <property type="entry name" value="Olfact_rcpt"/>
</dbReference>
<keyword evidence="6 13" id="KW-1133">Transmembrane helix</keyword>
<evidence type="ECO:0000256" key="12">
    <source>
        <dbReference type="SAM" id="MobiDB-lite"/>
    </source>
</evidence>
<feature type="transmembrane region" description="Helical" evidence="13">
    <location>
        <begin position="931"/>
        <end position="955"/>
    </location>
</feature>
<evidence type="ECO:0000256" key="6">
    <source>
        <dbReference type="ARBA" id="ARBA00022989"/>
    </source>
</evidence>
<keyword evidence="16" id="KW-1185">Reference proteome</keyword>
<feature type="transmembrane region" description="Helical" evidence="13">
    <location>
        <begin position="453"/>
        <end position="479"/>
    </location>
</feature>
<dbReference type="PANTHER" id="PTHR26450">
    <property type="entry name" value="OLFACTORY RECEPTOR 56B1-RELATED"/>
    <property type="match status" value="1"/>
</dbReference>
<dbReference type="InterPro" id="IPR000276">
    <property type="entry name" value="GPCR_Rhodpsn"/>
</dbReference>
<dbReference type="PANTHER" id="PTHR26450:SF92">
    <property type="entry name" value="OLFACTORY RECEPTOR 51E2"/>
    <property type="match status" value="1"/>
</dbReference>
<evidence type="ECO:0000259" key="14">
    <source>
        <dbReference type="PROSITE" id="PS50262"/>
    </source>
</evidence>
<dbReference type="GO" id="GO:0004984">
    <property type="term" value="F:olfactory receptor activity"/>
    <property type="evidence" value="ECO:0007669"/>
    <property type="project" value="InterPro"/>
</dbReference>
<evidence type="ECO:0000256" key="2">
    <source>
        <dbReference type="ARBA" id="ARBA00004141"/>
    </source>
</evidence>
<dbReference type="PRINTS" id="PR00245">
    <property type="entry name" value="OLFACTORYR"/>
</dbReference>
<comment type="caution">
    <text evidence="15">The sequence shown here is derived from an EMBL/GenBank/DDBJ whole genome shotgun (WGS) entry which is preliminary data.</text>
</comment>
<dbReference type="GO" id="GO:0071396">
    <property type="term" value="P:cellular response to lipid"/>
    <property type="evidence" value="ECO:0007669"/>
    <property type="project" value="UniProtKB-ARBA"/>
</dbReference>
<protein>
    <submittedName>
        <fullName evidence="15">Olfactory receptor 51E2</fullName>
    </submittedName>
</protein>
<feature type="transmembrane region" description="Helical" evidence="13">
    <location>
        <begin position="418"/>
        <end position="441"/>
    </location>
</feature>
<feature type="transmembrane region" description="Helical" evidence="13">
    <location>
        <begin position="75"/>
        <end position="98"/>
    </location>
</feature>
<feature type="transmembrane region" description="Helical" evidence="13">
    <location>
        <begin position="394"/>
        <end position="412"/>
    </location>
</feature>
<evidence type="ECO:0000256" key="13">
    <source>
        <dbReference type="SAM" id="Phobius"/>
    </source>
</evidence>
<dbReference type="AlphaFoldDB" id="A0A8J6APZ1"/>
<feature type="transmembrane region" description="Helical" evidence="13">
    <location>
        <begin position="719"/>
        <end position="742"/>
    </location>
</feature>
<dbReference type="Proteomes" id="UP000700334">
    <property type="component" value="Unassembled WGS sequence"/>
</dbReference>
<dbReference type="SUPFAM" id="SSF81321">
    <property type="entry name" value="Family A G protein-coupled receptor-like"/>
    <property type="match status" value="3"/>
</dbReference>
<keyword evidence="7 11" id="KW-0297">G-protein coupled receptor</keyword>
<dbReference type="EMBL" id="JAGFMF010011429">
    <property type="protein sequence ID" value="KAG8522812.1"/>
    <property type="molecule type" value="Genomic_DNA"/>
</dbReference>
<feature type="transmembrane region" description="Helical" evidence="13">
    <location>
        <begin position="246"/>
        <end position="271"/>
    </location>
</feature>
<gene>
    <name evidence="15" type="ORF">J0S82_010027</name>
</gene>
<dbReference type="Pfam" id="PF13853">
    <property type="entry name" value="7tm_4"/>
    <property type="match status" value="3"/>
</dbReference>
<feature type="domain" description="G-protein coupled receptors family 1 profile" evidence="14">
    <location>
        <begin position="91"/>
        <end position="342"/>
    </location>
</feature>
<evidence type="ECO:0000313" key="16">
    <source>
        <dbReference type="Proteomes" id="UP000700334"/>
    </source>
</evidence>
<proteinExistence type="inferred from homology"/>
<feature type="domain" description="G-protein coupled receptors family 1 profile" evidence="14">
    <location>
        <begin position="734"/>
        <end position="987"/>
    </location>
</feature>
<comment type="subcellular location">
    <subcellularLocation>
        <location evidence="2">Membrane</location>
        <topology evidence="2">Multi-pass membrane protein</topology>
    </subcellularLocation>
</comment>
<dbReference type="PROSITE" id="PS50262">
    <property type="entry name" value="G_PROTEIN_RECEP_F1_2"/>
    <property type="match status" value="3"/>
</dbReference>
<evidence type="ECO:0000256" key="7">
    <source>
        <dbReference type="ARBA" id="ARBA00023040"/>
    </source>
</evidence>
<dbReference type="InterPro" id="IPR017452">
    <property type="entry name" value="GPCR_Rhodpsn_7TM"/>
</dbReference>
<comment type="function">
    <text evidence="1">Putative odorant or sperm cell receptor.</text>
</comment>
<keyword evidence="9 11" id="KW-0675">Receptor</keyword>
<organism evidence="15 16">
    <name type="scientific">Galemys pyrenaicus</name>
    <name type="common">Iberian desman</name>
    <name type="synonym">Pyrenean desman</name>
    <dbReference type="NCBI Taxonomy" id="202257"/>
    <lineage>
        <taxon>Eukaryota</taxon>
        <taxon>Metazoa</taxon>
        <taxon>Chordata</taxon>
        <taxon>Craniata</taxon>
        <taxon>Vertebrata</taxon>
        <taxon>Euteleostomi</taxon>
        <taxon>Mammalia</taxon>
        <taxon>Eutheria</taxon>
        <taxon>Laurasiatheria</taxon>
        <taxon>Eulipotyphla</taxon>
        <taxon>Talpidae</taxon>
        <taxon>Galemys</taxon>
    </lineage>
</organism>
<feature type="transmembrane region" description="Helical" evidence="13">
    <location>
        <begin position="694"/>
        <end position="713"/>
    </location>
</feature>
<evidence type="ECO:0000256" key="10">
    <source>
        <dbReference type="ARBA" id="ARBA00023224"/>
    </source>
</evidence>
<evidence type="ECO:0000256" key="8">
    <source>
        <dbReference type="ARBA" id="ARBA00023136"/>
    </source>
</evidence>
<feature type="transmembrane region" description="Helical" evidence="13">
    <location>
        <begin position="524"/>
        <end position="546"/>
    </location>
</feature>
<feature type="transmembrane region" description="Helical" evidence="13">
    <location>
        <begin position="754"/>
        <end position="780"/>
    </location>
</feature>
<sequence>MDHSGPGKQSLHQVKQAEARGTAQQGSSLEKGGCQAARDFTLSSAPFSVPAMNSCNFSHTTFVLIGIPGLEEAHFWIGFPLLSMYAVAVLGNCIVVFIVRTERSLHAPMYLFLCMLAAIDLALSTSTMPKILALFWFDSREITFDACITQMFFIHTLSAIESTILLAMAFDRYVAICHPLRHAAVLNNTVTAQIGVVAVVRGSLFFVPLPLLIKRLTFCHSNVLSHSYCVHQDVMKLAYTGTLPNIVYGLTAILLVMGVDVLCISLSYFLIIRTVLQLPSKAERAKAFGTCVSHISVVLAFYVPLIGLSVVHRFGNSLDPIVHVLMGDVYLLLPPVINPLIYGAKTKQIRTRVIAIFKISCDKDLQAVGGSLKRLHLSRHLNCPLRMLHSQTHVNFSFFQPPAFLLIGIPGLEAVHGWISIPFSSMYTVALTGNCLIILAVKRTPSLHQPMYYFLSMLALSDMGLTLCTLPTTLGVLWFDHQLIGFNACLVQMFFLHSFSVVESSVLLAMSFDRFVAISNPLRYATILTNSVIIRIGLLIVARATVSLLPGPFLLKRLNFCPGKILLSHSFCFHADVMKRACADITVNILYGLYVVLSTVGVDSLLIVLSYTLILHTVMGLASPRERIRALNTENSAETVCCGLWNVARTSPGEQQLTKPSSRWHKDSISAAQLSRVPSGCADKAKTVTASRTHVNFSFFQPPAFLLIGIPGLEAVHGWISIPFSSMYTVALTGNCLIILAVKRTPSLHQPMYYFLSMLALSDMGLTLCTLPTTLGVLWFDHQLIGFNACLVQMFFLHSFSVVESSVLLAMSFDRFVAISNPLRYATILTNSVIIRIGLLIVARATVSLLPGPFLLKRLNFCPGKILLSHSFCFHADVMKRACADITVNILYGLYVVLSTVGVDSLLIVLSYTLILHTVMGLASPRERIRALNTCVSHILAVLVFYIPVIGVSMIHRFGKHLPPIVHALVAYVTWWCPLCSTPSSTV</sequence>
<evidence type="ECO:0000256" key="11">
    <source>
        <dbReference type="RuleBase" id="RU000688"/>
    </source>
</evidence>
<dbReference type="InterPro" id="IPR050402">
    <property type="entry name" value="OR51/52/56-like"/>
</dbReference>
<keyword evidence="5" id="KW-0552">Olfaction</keyword>
<feature type="transmembrane region" description="Helical" evidence="13">
    <location>
        <begin position="792"/>
        <end position="813"/>
    </location>
</feature>
<comment type="similarity">
    <text evidence="11">Belongs to the G-protein coupled receptor 1 family.</text>
</comment>
<keyword evidence="10 11" id="KW-0807">Transducer</keyword>
<feature type="domain" description="G-protein coupled receptors family 1 profile" evidence="14">
    <location>
        <begin position="433"/>
        <end position="633"/>
    </location>
</feature>
<dbReference type="PROSITE" id="PS00237">
    <property type="entry name" value="G_PROTEIN_RECEP_F1_1"/>
    <property type="match status" value="2"/>
</dbReference>
<dbReference type="OrthoDB" id="6144443at2759"/>
<keyword evidence="4 11" id="KW-0812">Transmembrane</keyword>
<evidence type="ECO:0000256" key="5">
    <source>
        <dbReference type="ARBA" id="ARBA00022725"/>
    </source>
</evidence>
<evidence type="ECO:0000256" key="9">
    <source>
        <dbReference type="ARBA" id="ARBA00023170"/>
    </source>
</evidence>
<feature type="transmembrane region" description="Helical" evidence="13">
    <location>
        <begin position="292"/>
        <end position="315"/>
    </location>
</feature>
<dbReference type="GO" id="GO:0004930">
    <property type="term" value="F:G protein-coupled receptor activity"/>
    <property type="evidence" value="ECO:0007669"/>
    <property type="project" value="UniProtKB-KW"/>
</dbReference>
<feature type="transmembrane region" description="Helical" evidence="13">
    <location>
        <begin position="148"/>
        <end position="170"/>
    </location>
</feature>
<feature type="transmembrane region" description="Helical" evidence="13">
    <location>
        <begin position="110"/>
        <end position="136"/>
    </location>
</feature>
<evidence type="ECO:0000256" key="3">
    <source>
        <dbReference type="ARBA" id="ARBA00022606"/>
    </source>
</evidence>
<dbReference type="CDD" id="cd15222">
    <property type="entry name" value="7tmA_OR51-like"/>
    <property type="match status" value="2"/>
</dbReference>
<feature type="transmembrane region" description="Helical" evidence="13">
    <location>
        <begin position="321"/>
        <end position="342"/>
    </location>
</feature>
<dbReference type="Gene3D" id="1.20.1070.10">
    <property type="entry name" value="Rhodopsin 7-helix transmembrane proteins"/>
    <property type="match status" value="3"/>
</dbReference>
<keyword evidence="3" id="KW-0716">Sensory transduction</keyword>
<reference evidence="15" key="1">
    <citation type="journal article" date="2021" name="Evol. Appl.">
        <title>The genome of the Pyrenean desman and the effects of bottlenecks and inbreeding on the genomic landscape of an endangered species.</title>
        <authorList>
            <person name="Escoda L."/>
            <person name="Castresana J."/>
        </authorList>
    </citation>
    <scope>NUCLEOTIDE SEQUENCE</scope>
    <source>
        <strain evidence="15">IBE-C5619</strain>
    </source>
</reference>
<keyword evidence="8 13" id="KW-0472">Membrane</keyword>
<name>A0A8J6APZ1_GALPY</name>
<feature type="transmembrane region" description="Helical" evidence="13">
    <location>
        <begin position="894"/>
        <end position="919"/>
    </location>
</feature>
<feature type="transmembrane region" description="Helical" evidence="13">
    <location>
        <begin position="825"/>
        <end position="847"/>
    </location>
</feature>
<evidence type="ECO:0000313" key="15">
    <source>
        <dbReference type="EMBL" id="KAG8522812.1"/>
    </source>
</evidence>
<dbReference type="GO" id="GO:0005886">
    <property type="term" value="C:plasma membrane"/>
    <property type="evidence" value="ECO:0007669"/>
    <property type="project" value="TreeGrafter"/>
</dbReference>
<evidence type="ECO:0000256" key="4">
    <source>
        <dbReference type="ARBA" id="ARBA00022692"/>
    </source>
</evidence>
<feature type="region of interest" description="Disordered" evidence="12">
    <location>
        <begin position="1"/>
        <end position="29"/>
    </location>
</feature>
<feature type="transmembrane region" description="Helical" evidence="13">
    <location>
        <begin position="491"/>
        <end position="512"/>
    </location>
</feature>
<feature type="transmembrane region" description="Helical" evidence="13">
    <location>
        <begin position="593"/>
        <end position="619"/>
    </location>
</feature>
<evidence type="ECO:0000256" key="1">
    <source>
        <dbReference type="ARBA" id="ARBA00003929"/>
    </source>
</evidence>
<accession>A0A8J6APZ1</accession>
<dbReference type="FunFam" id="1.20.1070.10:FF:000002">
    <property type="entry name" value="Olfactory receptor"/>
    <property type="match status" value="3"/>
</dbReference>
<feature type="transmembrane region" description="Helical" evidence="13">
    <location>
        <begin position="190"/>
        <end position="213"/>
    </location>
</feature>
<dbReference type="PRINTS" id="PR00237">
    <property type="entry name" value="GPCRRHODOPSN"/>
</dbReference>